<dbReference type="Proteomes" id="UP001152087">
    <property type="component" value="Unassembled WGS sequence"/>
</dbReference>
<gene>
    <name evidence="2" type="ORF">NW755_014182</name>
</gene>
<proteinExistence type="predicted"/>
<feature type="region of interest" description="Disordered" evidence="1">
    <location>
        <begin position="1"/>
        <end position="99"/>
    </location>
</feature>
<evidence type="ECO:0000256" key="1">
    <source>
        <dbReference type="SAM" id="MobiDB-lite"/>
    </source>
</evidence>
<comment type="caution">
    <text evidence="2">The sequence shown here is derived from an EMBL/GenBank/DDBJ whole genome shotgun (WGS) entry which is preliminary data.</text>
</comment>
<organism evidence="2 3">
    <name type="scientific">Fusarium falciforme</name>
    <dbReference type="NCBI Taxonomy" id="195108"/>
    <lineage>
        <taxon>Eukaryota</taxon>
        <taxon>Fungi</taxon>
        <taxon>Dikarya</taxon>
        <taxon>Ascomycota</taxon>
        <taxon>Pezizomycotina</taxon>
        <taxon>Sordariomycetes</taxon>
        <taxon>Hypocreomycetidae</taxon>
        <taxon>Hypocreales</taxon>
        <taxon>Nectriaceae</taxon>
        <taxon>Fusarium</taxon>
        <taxon>Fusarium solani species complex</taxon>
    </lineage>
</organism>
<evidence type="ECO:0000313" key="2">
    <source>
        <dbReference type="EMBL" id="KAJ4176878.1"/>
    </source>
</evidence>
<accession>A0A9W8QUG9</accession>
<protein>
    <submittedName>
        <fullName evidence="2">Uncharacterized protein</fullName>
    </submittedName>
</protein>
<keyword evidence="3" id="KW-1185">Reference proteome</keyword>
<reference evidence="2" key="1">
    <citation type="submission" date="2022-09" db="EMBL/GenBank/DDBJ databases">
        <title>Fusarium specimens isolated from Avocado Roots.</title>
        <authorList>
            <person name="Stajich J."/>
            <person name="Roper C."/>
            <person name="Heimlech-Rivalta G."/>
        </authorList>
    </citation>
    <scope>NUCLEOTIDE SEQUENCE</scope>
    <source>
        <strain evidence="2">A02</strain>
    </source>
</reference>
<evidence type="ECO:0000313" key="3">
    <source>
        <dbReference type="Proteomes" id="UP001152087"/>
    </source>
</evidence>
<name>A0A9W8QUG9_9HYPO</name>
<dbReference type="AlphaFoldDB" id="A0A9W8QUG9"/>
<dbReference type="EMBL" id="JAOQAV010000144">
    <property type="protein sequence ID" value="KAJ4176878.1"/>
    <property type="molecule type" value="Genomic_DNA"/>
</dbReference>
<sequence length="139" mass="14988">MERLGLRPNGDAPISTAAHGNQHDQHHSNGGKGPPIANGMLRFFNGGPSRGETTSNGDNARGGQRQRVPPPRPNKPEELRAQPRTATRNHLSYFRGSGGRYSLTTEGVEPGGSLDLSNHYDAHESLAERFASEDFTATC</sequence>